<dbReference type="HOGENOM" id="CLU_3290356_0_0_10"/>
<dbReference type="Proteomes" id="UP000000755">
    <property type="component" value="Chromosome"/>
</dbReference>
<dbReference type="AlphaFoldDB" id="A0M603"/>
<organism evidence="1 2">
    <name type="scientific">Christiangramia forsetii (strain DSM 17595 / CGMCC 1.15422 / KT0803)</name>
    <name type="common">Gramella forsetii</name>
    <dbReference type="NCBI Taxonomy" id="411154"/>
    <lineage>
        <taxon>Bacteria</taxon>
        <taxon>Pseudomonadati</taxon>
        <taxon>Bacteroidota</taxon>
        <taxon>Flavobacteriia</taxon>
        <taxon>Flavobacteriales</taxon>
        <taxon>Flavobacteriaceae</taxon>
        <taxon>Christiangramia</taxon>
    </lineage>
</organism>
<dbReference type="KEGG" id="gfo:GFO_3104"/>
<evidence type="ECO:0000313" key="2">
    <source>
        <dbReference type="Proteomes" id="UP000000755"/>
    </source>
</evidence>
<proteinExistence type="predicted"/>
<name>A0M603_CHRFK</name>
<gene>
    <name evidence="1" type="ordered locus">GFO_3104</name>
</gene>
<reference evidence="1 2" key="1">
    <citation type="journal article" date="2006" name="Environ. Microbiol.">
        <title>Whole genome analysis of the marine Bacteroidetes'Gramella forsetii' reveals adaptations to degradation of polymeric organic matter.</title>
        <authorList>
            <person name="Bauer M."/>
            <person name="Kube M."/>
            <person name="Teeling H."/>
            <person name="Richter M."/>
            <person name="Lombardot T."/>
            <person name="Allers E."/>
            <person name="Wuerdemann C.A."/>
            <person name="Quast C."/>
            <person name="Kuhl H."/>
            <person name="Knaust F."/>
            <person name="Woebken D."/>
            <person name="Bischof K."/>
            <person name="Mussmann M."/>
            <person name="Choudhuri J.V."/>
            <person name="Meyer F."/>
            <person name="Reinhardt R."/>
            <person name="Amann R.I."/>
            <person name="Gloeckner F.O."/>
        </authorList>
    </citation>
    <scope>NUCLEOTIDE SEQUENCE [LARGE SCALE GENOMIC DNA]</scope>
    <source>
        <strain evidence="1 2">KT0803</strain>
    </source>
</reference>
<evidence type="ECO:0000313" key="1">
    <source>
        <dbReference type="EMBL" id="CAL68048.1"/>
    </source>
</evidence>
<accession>A0M603</accession>
<sequence length="40" mass="4601">MSEYKKKESKKEKPLKISGSFDDVLKASAIKSKDEKKDKK</sequence>
<dbReference type="RefSeq" id="WP_011710949.1">
    <property type="nucleotide sequence ID" value="NC_008571.1"/>
</dbReference>
<dbReference type="EMBL" id="CU207366">
    <property type="protein sequence ID" value="CAL68048.1"/>
    <property type="molecule type" value="Genomic_DNA"/>
</dbReference>
<protein>
    <submittedName>
        <fullName evidence="1">Uncharacterized protein</fullName>
    </submittedName>
</protein>